<dbReference type="HAMAP" id="MF_00156">
    <property type="entry name" value="PanB"/>
    <property type="match status" value="1"/>
</dbReference>
<dbReference type="NCBIfam" id="NF001452">
    <property type="entry name" value="PRK00311.1"/>
    <property type="match status" value="1"/>
</dbReference>
<evidence type="ECO:0000256" key="5">
    <source>
        <dbReference type="ARBA" id="ARBA00049172"/>
    </source>
</evidence>
<dbReference type="AlphaFoldDB" id="A0A6S8E8Q2"/>
<dbReference type="PANTHER" id="PTHR20881">
    <property type="entry name" value="3-METHYL-2-OXOBUTANOATE HYDROXYMETHYLTRANSFERASE"/>
    <property type="match status" value="1"/>
</dbReference>
<dbReference type="CDD" id="cd06557">
    <property type="entry name" value="KPHMT-like"/>
    <property type="match status" value="1"/>
</dbReference>
<evidence type="ECO:0000256" key="4">
    <source>
        <dbReference type="ARBA" id="ARBA00022679"/>
    </source>
</evidence>
<dbReference type="InterPro" id="IPR015813">
    <property type="entry name" value="Pyrv/PenolPyrv_kinase-like_dom"/>
</dbReference>
<name>A0A6S8E8Q2_9STRA</name>
<evidence type="ECO:0000313" key="8">
    <source>
        <dbReference type="EMBL" id="CAE0371024.1"/>
    </source>
</evidence>
<evidence type="ECO:0000256" key="3">
    <source>
        <dbReference type="ARBA" id="ARBA00012618"/>
    </source>
</evidence>
<evidence type="ECO:0000256" key="2">
    <source>
        <dbReference type="ARBA" id="ARBA00008676"/>
    </source>
</evidence>
<gene>
    <name evidence="7" type="ORF">ALAG00032_LOCUS11803</name>
    <name evidence="8" type="ORF">ALAG00032_LOCUS11804</name>
</gene>
<accession>A0A6S8E8Q2</accession>
<proteinExistence type="inferred from homology"/>
<dbReference type="GO" id="GO:0015940">
    <property type="term" value="P:pantothenate biosynthetic process"/>
    <property type="evidence" value="ECO:0007669"/>
    <property type="project" value="UniProtKB-UniPathway"/>
</dbReference>
<feature type="region of interest" description="Disordered" evidence="6">
    <location>
        <begin position="337"/>
        <end position="361"/>
    </location>
</feature>
<dbReference type="EC" id="2.1.2.11" evidence="3"/>
<dbReference type="SUPFAM" id="SSF51621">
    <property type="entry name" value="Phosphoenolpyruvate/pyruvate domain"/>
    <property type="match status" value="1"/>
</dbReference>
<dbReference type="UniPathway" id="UPA00028">
    <property type="reaction ID" value="UER00003"/>
</dbReference>
<evidence type="ECO:0000256" key="6">
    <source>
        <dbReference type="SAM" id="MobiDB-lite"/>
    </source>
</evidence>
<dbReference type="Pfam" id="PF02548">
    <property type="entry name" value="Pantoate_transf"/>
    <property type="match status" value="1"/>
</dbReference>
<dbReference type="GO" id="GO:0000287">
    <property type="term" value="F:magnesium ion binding"/>
    <property type="evidence" value="ECO:0007669"/>
    <property type="project" value="TreeGrafter"/>
</dbReference>
<evidence type="ECO:0000256" key="1">
    <source>
        <dbReference type="ARBA" id="ARBA00005033"/>
    </source>
</evidence>
<comment type="catalytic activity">
    <reaction evidence="5">
        <text>(6R)-5,10-methylene-5,6,7,8-tetrahydrofolate + 3-methyl-2-oxobutanoate + H2O = 2-dehydropantoate + (6S)-5,6,7,8-tetrahydrofolate</text>
        <dbReference type="Rhea" id="RHEA:11824"/>
        <dbReference type="ChEBI" id="CHEBI:11561"/>
        <dbReference type="ChEBI" id="CHEBI:11851"/>
        <dbReference type="ChEBI" id="CHEBI:15377"/>
        <dbReference type="ChEBI" id="CHEBI:15636"/>
        <dbReference type="ChEBI" id="CHEBI:57453"/>
        <dbReference type="EC" id="2.1.2.11"/>
    </reaction>
</comment>
<organism evidence="7">
    <name type="scientific">Aureoumbra lagunensis</name>
    <dbReference type="NCBI Taxonomy" id="44058"/>
    <lineage>
        <taxon>Eukaryota</taxon>
        <taxon>Sar</taxon>
        <taxon>Stramenopiles</taxon>
        <taxon>Ochrophyta</taxon>
        <taxon>Pelagophyceae</taxon>
        <taxon>Pelagomonadales</taxon>
        <taxon>Aureoumbra</taxon>
    </lineage>
</organism>
<dbReference type="NCBIfam" id="TIGR00222">
    <property type="entry name" value="panB"/>
    <property type="match status" value="1"/>
</dbReference>
<dbReference type="InterPro" id="IPR003700">
    <property type="entry name" value="Pantoate_hydroxy_MeTrfase"/>
</dbReference>
<feature type="compositionally biased region" description="Polar residues" evidence="6">
    <location>
        <begin position="340"/>
        <end position="352"/>
    </location>
</feature>
<dbReference type="PANTHER" id="PTHR20881:SF0">
    <property type="entry name" value="3-METHYL-2-OXOBUTANOATE HYDROXYMETHYLTRANSFERASE"/>
    <property type="match status" value="1"/>
</dbReference>
<protein>
    <recommendedName>
        <fullName evidence="3">3-methyl-2-oxobutanoate hydroxymethyltransferase</fullName>
        <ecNumber evidence="3">2.1.2.11</ecNumber>
    </recommendedName>
</protein>
<sequence length="361" mass="38783">MLWKSSRRKLIRGMSSTSQKTTALSLLRMKRRGERITMVTCYDYPSAMHVDGAGIDVALCGDSLGMVALGMATTQPVRLEEMVHHCKAVRRGLSSQGPMLVCDLPFGSYEESPEQALKSAFTCVKEAGADAVKLEGGRIMACAIEKIVNVGGIAVMGHVGLTPQKISTLGGFRAQGRTAVKARAVLDDALALQDAGAFAVVAECVPDIVGRALAENLEIPVIGIGAGSYVDGQVLVYHDLLGSLHHPHHKRFVPKFCKVFADIGEASRLGLQAFKDEVQAGSFPSADFSPYKMPTQEAAKFRAMLHLDEDIRLSRRRETHKRIIDADEYENIGLYGGGNSNTFSPSSASTTTNGGGDIQSK</sequence>
<dbReference type="EMBL" id="HBIJ01017827">
    <property type="protein sequence ID" value="CAE0371024.1"/>
    <property type="molecule type" value="Transcribed_RNA"/>
</dbReference>
<evidence type="ECO:0000313" key="7">
    <source>
        <dbReference type="EMBL" id="CAE0371023.1"/>
    </source>
</evidence>
<dbReference type="InterPro" id="IPR040442">
    <property type="entry name" value="Pyrv_kinase-like_dom_sf"/>
</dbReference>
<comment type="similarity">
    <text evidence="2">Belongs to the PanB family.</text>
</comment>
<comment type="pathway">
    <text evidence="1">Cofactor biosynthesis; (R)-pantothenate biosynthesis; (R)-pantoate from 3-methyl-2-oxobutanoate: step 1/2.</text>
</comment>
<dbReference type="FunFam" id="3.20.20.60:FF:000003">
    <property type="entry name" value="3-methyl-2-oxobutanoate hydroxymethyltransferase"/>
    <property type="match status" value="1"/>
</dbReference>
<reference evidence="7" key="1">
    <citation type="submission" date="2021-01" db="EMBL/GenBank/DDBJ databases">
        <authorList>
            <person name="Corre E."/>
            <person name="Pelletier E."/>
            <person name="Niang G."/>
            <person name="Scheremetjew M."/>
            <person name="Finn R."/>
            <person name="Kale V."/>
            <person name="Holt S."/>
            <person name="Cochrane G."/>
            <person name="Meng A."/>
            <person name="Brown T."/>
            <person name="Cohen L."/>
        </authorList>
    </citation>
    <scope>NUCLEOTIDE SEQUENCE</scope>
    <source>
        <strain evidence="7">CCMP1510</strain>
    </source>
</reference>
<keyword evidence="4" id="KW-0808">Transferase</keyword>
<dbReference type="EMBL" id="HBIJ01017826">
    <property type="protein sequence ID" value="CAE0371023.1"/>
    <property type="molecule type" value="Transcribed_RNA"/>
</dbReference>
<dbReference type="GO" id="GO:0005739">
    <property type="term" value="C:mitochondrion"/>
    <property type="evidence" value="ECO:0007669"/>
    <property type="project" value="TreeGrafter"/>
</dbReference>
<dbReference type="GO" id="GO:0003864">
    <property type="term" value="F:3-methyl-2-oxobutanoate hydroxymethyltransferase activity"/>
    <property type="evidence" value="ECO:0007669"/>
    <property type="project" value="UniProtKB-EC"/>
</dbReference>
<dbReference type="Gene3D" id="3.20.20.60">
    <property type="entry name" value="Phosphoenolpyruvate-binding domains"/>
    <property type="match status" value="1"/>
</dbReference>